<proteinExistence type="predicted"/>
<accession>A0A951UEU3</accession>
<evidence type="ECO:0000313" key="3">
    <source>
        <dbReference type="Proteomes" id="UP000715781"/>
    </source>
</evidence>
<organism evidence="2 3">
    <name type="scientific">Mojavia pulchra JT2-VF2</name>
    <dbReference type="NCBI Taxonomy" id="287848"/>
    <lineage>
        <taxon>Bacteria</taxon>
        <taxon>Bacillati</taxon>
        <taxon>Cyanobacteriota</taxon>
        <taxon>Cyanophyceae</taxon>
        <taxon>Nostocales</taxon>
        <taxon>Nostocaceae</taxon>
    </lineage>
</organism>
<dbReference type="Pfam" id="PF06051">
    <property type="entry name" value="DUF928"/>
    <property type="match status" value="1"/>
</dbReference>
<reference evidence="2" key="1">
    <citation type="submission" date="2021-05" db="EMBL/GenBank/DDBJ databases">
        <authorList>
            <person name="Pietrasiak N."/>
            <person name="Ward R."/>
            <person name="Stajich J.E."/>
            <person name="Kurbessoian T."/>
        </authorList>
    </citation>
    <scope>NUCLEOTIDE SEQUENCE</scope>
    <source>
        <strain evidence="2">JT2-VF2</strain>
    </source>
</reference>
<reference evidence="2" key="2">
    <citation type="journal article" date="2022" name="Microbiol. Resour. Announc.">
        <title>Metagenome Sequencing to Explore Phylogenomics of Terrestrial Cyanobacteria.</title>
        <authorList>
            <person name="Ward R.D."/>
            <person name="Stajich J.E."/>
            <person name="Johansen J.R."/>
            <person name="Huntemann M."/>
            <person name="Clum A."/>
            <person name="Foster B."/>
            <person name="Foster B."/>
            <person name="Roux S."/>
            <person name="Palaniappan K."/>
            <person name="Varghese N."/>
            <person name="Mukherjee S."/>
            <person name="Reddy T.B.K."/>
            <person name="Daum C."/>
            <person name="Copeland A."/>
            <person name="Chen I.A."/>
            <person name="Ivanova N.N."/>
            <person name="Kyrpides N.C."/>
            <person name="Shapiro N."/>
            <person name="Eloe-Fadrosh E.A."/>
            <person name="Pietrasiak N."/>
        </authorList>
    </citation>
    <scope>NUCLEOTIDE SEQUENCE</scope>
    <source>
        <strain evidence="2">JT2-VF2</strain>
    </source>
</reference>
<name>A0A951UEU3_9NOST</name>
<evidence type="ECO:0000256" key="1">
    <source>
        <dbReference type="SAM" id="SignalP"/>
    </source>
</evidence>
<keyword evidence="1" id="KW-0732">Signal</keyword>
<dbReference type="InterPro" id="IPR010328">
    <property type="entry name" value="DUF928"/>
</dbReference>
<evidence type="ECO:0000313" key="2">
    <source>
        <dbReference type="EMBL" id="MBW4560568.1"/>
    </source>
</evidence>
<dbReference type="Proteomes" id="UP000715781">
    <property type="component" value="Unassembled WGS sequence"/>
</dbReference>
<feature type="signal peptide" evidence="1">
    <location>
        <begin position="1"/>
        <end position="32"/>
    </location>
</feature>
<feature type="chain" id="PRO_5036679903" evidence="1">
    <location>
        <begin position="33"/>
        <end position="243"/>
    </location>
</feature>
<dbReference type="EMBL" id="JAHHHN010000002">
    <property type="protein sequence ID" value="MBW4560568.1"/>
    <property type="molecule type" value="Genomic_DNA"/>
</dbReference>
<sequence length="243" mass="27110">MVEKTLNTRTFTILCLTSVLTFSWACFQQVLANSEQRAREGLPGRRIGGGTRGECSSNAGRLMALVPENNLGLTKQAYPNFLFYLPRTATPRTVEFVLQDDKRRSVYEANFTTPSSGGVINFSLPDSAFLPPLTIGKKYNWYLSMICDPENRATDVVVHGWIKRVETDSVLTKKLQQTSPLGRVTLYAQAGLWQDALGTLAELKYTRPNDSQLAASWIQLLKSEKLDAIAQEPLLKIKIPTSH</sequence>
<protein>
    <submittedName>
        <fullName evidence="2">DUF928 domain-containing protein</fullName>
    </submittedName>
</protein>
<comment type="caution">
    <text evidence="2">The sequence shown here is derived from an EMBL/GenBank/DDBJ whole genome shotgun (WGS) entry which is preliminary data.</text>
</comment>
<dbReference type="AlphaFoldDB" id="A0A951UEU3"/>
<gene>
    <name evidence="2" type="ORF">KME32_05315</name>
</gene>